<evidence type="ECO:0000256" key="6">
    <source>
        <dbReference type="SAM" id="Phobius"/>
    </source>
</evidence>
<name>A0A7N4Q026_SARHA</name>
<organism evidence="8 9">
    <name type="scientific">Sarcophilus harrisii</name>
    <name type="common">Tasmanian devil</name>
    <name type="synonym">Sarcophilus laniarius</name>
    <dbReference type="NCBI Taxonomy" id="9305"/>
    <lineage>
        <taxon>Eukaryota</taxon>
        <taxon>Metazoa</taxon>
        <taxon>Chordata</taxon>
        <taxon>Craniata</taxon>
        <taxon>Vertebrata</taxon>
        <taxon>Euteleostomi</taxon>
        <taxon>Mammalia</taxon>
        <taxon>Metatheria</taxon>
        <taxon>Dasyuromorphia</taxon>
        <taxon>Dasyuridae</taxon>
        <taxon>Sarcophilus</taxon>
    </lineage>
</organism>
<reference evidence="8" key="3">
    <citation type="submission" date="2025-09" db="UniProtKB">
        <authorList>
            <consortium name="Ensembl"/>
        </authorList>
    </citation>
    <scope>IDENTIFICATION</scope>
</reference>
<dbReference type="OrthoDB" id="8907274at2759"/>
<dbReference type="SMART" id="SM00014">
    <property type="entry name" value="acidPPc"/>
    <property type="match status" value="1"/>
</dbReference>
<dbReference type="InterPro" id="IPR000326">
    <property type="entry name" value="PAP2/HPO"/>
</dbReference>
<sequence length="314" mass="35895">MNKPEFEEPDCQVLAKQESEHQVWPDDRHTDQVTAQKNSSYPHGYNKKLFLVDLICILLVFIPFFLCEANIVDPIHVGFYCEDNSIKYPLKVPTIDKTILACTGLFISITSIILGELQWLRFQELTSPMLLSSTYMTMIYRELSAFFFGVTVNQSFTSIVKIFTGRLRPNFLDVCQPAYLQCKIGYITNYTCTGDPTEVSRARKSFFSGHAAFSMYCVIYLMLYLQARMIWKGSKWLRLMLQTILLPLPLVVGYFGVQNYWHHFSDVFAGFLQGLITALWVVFLISDIFSSEKCLSSGSSSCSENQDSSEQTSC</sequence>
<feature type="transmembrane region" description="Helical" evidence="6">
    <location>
        <begin position="98"/>
        <end position="122"/>
    </location>
</feature>
<proteinExistence type="inferred from homology"/>
<feature type="transmembrane region" description="Helical" evidence="6">
    <location>
        <begin position="237"/>
        <end position="255"/>
    </location>
</feature>
<feature type="transmembrane region" description="Helical" evidence="6">
    <location>
        <begin position="267"/>
        <end position="289"/>
    </location>
</feature>
<keyword evidence="9" id="KW-1185">Reference proteome</keyword>
<evidence type="ECO:0000256" key="1">
    <source>
        <dbReference type="ARBA" id="ARBA00004141"/>
    </source>
</evidence>
<dbReference type="Ensembl" id="ENSSHAT00000050310.1">
    <property type="protein sequence ID" value="ENSSHAP00000045088.1"/>
    <property type="gene ID" value="ENSSHAG00000020579.1"/>
</dbReference>
<dbReference type="GeneID" id="111719176"/>
<dbReference type="AlphaFoldDB" id="A0A7N4Q026"/>
<reference evidence="8 9" key="1">
    <citation type="journal article" date="2011" name="Proc. Natl. Acad. Sci. U.S.A.">
        <title>Genetic diversity and population structure of the endangered marsupial Sarcophilus harrisii (Tasmanian devil).</title>
        <authorList>
            <person name="Miller W."/>
            <person name="Hayes V.M."/>
            <person name="Ratan A."/>
            <person name="Petersen D.C."/>
            <person name="Wittekindt N.E."/>
            <person name="Miller J."/>
            <person name="Walenz B."/>
            <person name="Knight J."/>
            <person name="Qi J."/>
            <person name="Zhao F."/>
            <person name="Wang Q."/>
            <person name="Bedoya-Reina O.C."/>
            <person name="Katiyar N."/>
            <person name="Tomsho L.P."/>
            <person name="Kasson L.M."/>
            <person name="Hardie R.A."/>
            <person name="Woodbridge P."/>
            <person name="Tindall E.A."/>
            <person name="Bertelsen M.F."/>
            <person name="Dixon D."/>
            <person name="Pyecroft S."/>
            <person name="Helgen K.M."/>
            <person name="Lesk A.M."/>
            <person name="Pringle T.H."/>
            <person name="Patterson N."/>
            <person name="Zhang Y."/>
            <person name="Kreiss A."/>
            <person name="Woods G.M."/>
            <person name="Jones M.E."/>
            <person name="Schuster S.C."/>
        </authorList>
    </citation>
    <scope>NUCLEOTIDE SEQUENCE [LARGE SCALE GENOMIC DNA]</scope>
</reference>
<keyword evidence="4 6" id="KW-1133">Transmembrane helix</keyword>
<evidence type="ECO:0000259" key="7">
    <source>
        <dbReference type="SMART" id="SM00014"/>
    </source>
</evidence>
<protein>
    <recommendedName>
        <fullName evidence="7">Phosphatidic acid phosphatase type 2/haloperoxidase domain-containing protein</fullName>
    </recommendedName>
</protein>
<dbReference type="PANTHER" id="PTHR10165:SF94">
    <property type="entry name" value="PHOSPHATIDIC ACID PHOSPHATASE TYPE 2D"/>
    <property type="match status" value="1"/>
</dbReference>
<dbReference type="InterPro" id="IPR043216">
    <property type="entry name" value="PAP-like"/>
</dbReference>
<dbReference type="Proteomes" id="UP000007648">
    <property type="component" value="Unassembled WGS sequence"/>
</dbReference>
<feature type="domain" description="Phosphatidic acid phosphatase type 2/haloperoxidase" evidence="7">
    <location>
        <begin position="143"/>
        <end position="282"/>
    </location>
</feature>
<dbReference type="KEGG" id="shr:111719176"/>
<dbReference type="SUPFAM" id="SSF48317">
    <property type="entry name" value="Acid phosphatase/Vanadium-dependent haloperoxidase"/>
    <property type="match status" value="1"/>
</dbReference>
<dbReference type="GO" id="GO:0006644">
    <property type="term" value="P:phospholipid metabolic process"/>
    <property type="evidence" value="ECO:0007669"/>
    <property type="project" value="InterPro"/>
</dbReference>
<accession>A0A7N4Q026</accession>
<dbReference type="GO" id="GO:0007165">
    <property type="term" value="P:signal transduction"/>
    <property type="evidence" value="ECO:0007669"/>
    <property type="project" value="TreeGrafter"/>
</dbReference>
<dbReference type="InterPro" id="IPR036938">
    <property type="entry name" value="PAP2/HPO_sf"/>
</dbReference>
<dbReference type="Pfam" id="PF01569">
    <property type="entry name" value="PAP2"/>
    <property type="match status" value="1"/>
</dbReference>
<reference evidence="8" key="2">
    <citation type="submission" date="2025-08" db="UniProtKB">
        <authorList>
            <consortium name="Ensembl"/>
        </authorList>
    </citation>
    <scope>IDENTIFICATION</scope>
</reference>
<dbReference type="Gene3D" id="1.20.144.10">
    <property type="entry name" value="Phosphatidic acid phosphatase type 2/haloperoxidase"/>
    <property type="match status" value="1"/>
</dbReference>
<gene>
    <name evidence="8" type="primary">LOC111719176</name>
</gene>
<dbReference type="CDD" id="cd03384">
    <property type="entry name" value="PAP2_wunen"/>
    <property type="match status" value="1"/>
</dbReference>
<evidence type="ECO:0000256" key="5">
    <source>
        <dbReference type="ARBA" id="ARBA00023136"/>
    </source>
</evidence>
<dbReference type="GO" id="GO:0005886">
    <property type="term" value="C:plasma membrane"/>
    <property type="evidence" value="ECO:0007669"/>
    <property type="project" value="TreeGrafter"/>
</dbReference>
<comment type="similarity">
    <text evidence="2">Belongs to the PA-phosphatase related phosphoesterase family.</text>
</comment>
<feature type="transmembrane region" description="Helical" evidence="6">
    <location>
        <begin position="206"/>
        <end position="225"/>
    </location>
</feature>
<evidence type="ECO:0000313" key="9">
    <source>
        <dbReference type="Proteomes" id="UP000007648"/>
    </source>
</evidence>
<dbReference type="RefSeq" id="XP_023352515.2">
    <property type="nucleotide sequence ID" value="XM_023496747.2"/>
</dbReference>
<dbReference type="GO" id="GO:0008195">
    <property type="term" value="F:phosphatidate phosphatase activity"/>
    <property type="evidence" value="ECO:0007669"/>
    <property type="project" value="TreeGrafter"/>
</dbReference>
<evidence type="ECO:0000256" key="4">
    <source>
        <dbReference type="ARBA" id="ARBA00022989"/>
    </source>
</evidence>
<dbReference type="GO" id="GO:0046839">
    <property type="term" value="P:phospholipid dephosphorylation"/>
    <property type="evidence" value="ECO:0007669"/>
    <property type="project" value="TreeGrafter"/>
</dbReference>
<comment type="subcellular location">
    <subcellularLocation>
        <location evidence="1">Membrane</location>
        <topology evidence="1">Multi-pass membrane protein</topology>
    </subcellularLocation>
</comment>
<evidence type="ECO:0000256" key="3">
    <source>
        <dbReference type="ARBA" id="ARBA00022692"/>
    </source>
</evidence>
<evidence type="ECO:0000256" key="2">
    <source>
        <dbReference type="ARBA" id="ARBA00008816"/>
    </source>
</evidence>
<dbReference type="GeneTree" id="ENSGT00940000164486"/>
<dbReference type="InParanoid" id="A0A7N4Q026"/>
<dbReference type="PANTHER" id="PTHR10165">
    <property type="entry name" value="LIPID PHOSPHATE PHOSPHATASE"/>
    <property type="match status" value="1"/>
</dbReference>
<keyword evidence="3 6" id="KW-0812">Transmembrane</keyword>
<keyword evidence="5 6" id="KW-0472">Membrane</keyword>
<evidence type="ECO:0000313" key="8">
    <source>
        <dbReference type="Ensembl" id="ENSSHAP00000045088.1"/>
    </source>
</evidence>
<feature type="transmembrane region" description="Helical" evidence="6">
    <location>
        <begin position="49"/>
        <end position="66"/>
    </location>
</feature>